<dbReference type="RefSeq" id="WP_262427971.1">
    <property type="nucleotide sequence ID" value="NZ_JACRTJ010000025.1"/>
</dbReference>
<keyword evidence="2" id="KW-0732">Signal</keyword>
<comment type="caution">
    <text evidence="3">The sequence shown here is derived from an EMBL/GenBank/DDBJ whole genome shotgun (WGS) entry which is preliminary data.</text>
</comment>
<keyword evidence="1" id="KW-0677">Repeat</keyword>
<evidence type="ECO:0000256" key="2">
    <source>
        <dbReference type="SAM" id="SignalP"/>
    </source>
</evidence>
<gene>
    <name evidence="3" type="ORF">H8708_11895</name>
</gene>
<evidence type="ECO:0008006" key="5">
    <source>
        <dbReference type="Google" id="ProtNLM"/>
    </source>
</evidence>
<dbReference type="EMBL" id="JACRTJ010000025">
    <property type="protein sequence ID" value="MBC8599919.1"/>
    <property type="molecule type" value="Genomic_DNA"/>
</dbReference>
<dbReference type="InterPro" id="IPR018337">
    <property type="entry name" value="Cell_wall/Cho-bd_repeat"/>
</dbReference>
<sequence>MKKKIMTLVLTTAMTAAAGLTAFAGEWKSNDTGWWWLNDDGSNPAAEWKWLDGNKDGTFECYYFGNDGYMLSDTTTPDNYQVNKDGAWIVDGGVQLQFNLEENAGNDEEDGENSGEASYEYDAYDLIGTYTSEDGDYMELNLGIDDSLVGMYYDEDGSFDGIYSFKKVNSMEYADSLHSRTIKFSNEGSFTMRDTVYYR</sequence>
<feature type="chain" id="PRO_5045834693" description="Glucan-binding protein" evidence="2">
    <location>
        <begin position="25"/>
        <end position="199"/>
    </location>
</feature>
<name>A0ABR7NVH8_9FIRM</name>
<evidence type="ECO:0000313" key="4">
    <source>
        <dbReference type="Proteomes" id="UP000647491"/>
    </source>
</evidence>
<proteinExistence type="predicted"/>
<keyword evidence="4" id="KW-1185">Reference proteome</keyword>
<evidence type="ECO:0000313" key="3">
    <source>
        <dbReference type="EMBL" id="MBC8599919.1"/>
    </source>
</evidence>
<reference evidence="3 4" key="1">
    <citation type="submission" date="2020-08" db="EMBL/GenBank/DDBJ databases">
        <title>Genome public.</title>
        <authorList>
            <person name="Liu C."/>
            <person name="Sun Q."/>
        </authorList>
    </citation>
    <scope>NUCLEOTIDE SEQUENCE [LARGE SCALE GENOMIC DNA]</scope>
    <source>
        <strain evidence="3 4">BX10</strain>
    </source>
</reference>
<protein>
    <recommendedName>
        <fullName evidence="5">Glucan-binding protein</fullName>
    </recommendedName>
</protein>
<dbReference type="Pfam" id="PF19085">
    <property type="entry name" value="Choline_bind_2"/>
    <property type="match status" value="1"/>
</dbReference>
<dbReference type="Proteomes" id="UP000647491">
    <property type="component" value="Unassembled WGS sequence"/>
</dbReference>
<evidence type="ECO:0000256" key="1">
    <source>
        <dbReference type="ARBA" id="ARBA00022737"/>
    </source>
</evidence>
<organism evidence="3 4">
    <name type="scientific">Enterocloster hominis</name>
    <name type="common">ex Liu et al. 2021</name>
    <dbReference type="NCBI Taxonomy" id="2763663"/>
    <lineage>
        <taxon>Bacteria</taxon>
        <taxon>Bacillati</taxon>
        <taxon>Bacillota</taxon>
        <taxon>Clostridia</taxon>
        <taxon>Lachnospirales</taxon>
        <taxon>Lachnospiraceae</taxon>
        <taxon>Enterocloster</taxon>
    </lineage>
</organism>
<feature type="signal peptide" evidence="2">
    <location>
        <begin position="1"/>
        <end position="24"/>
    </location>
</feature>
<dbReference type="Gene3D" id="2.10.270.10">
    <property type="entry name" value="Cholin Binding"/>
    <property type="match status" value="1"/>
</dbReference>
<dbReference type="SUPFAM" id="SSF69360">
    <property type="entry name" value="Cell wall binding repeat"/>
    <property type="match status" value="1"/>
</dbReference>
<accession>A0ABR7NVH8</accession>